<proteinExistence type="predicted"/>
<dbReference type="EMBL" id="CAXITT010000247">
    <property type="protein sequence ID" value="CAL1537073.1"/>
    <property type="molecule type" value="Genomic_DNA"/>
</dbReference>
<evidence type="ECO:0000313" key="3">
    <source>
        <dbReference type="Proteomes" id="UP001497497"/>
    </source>
</evidence>
<feature type="compositionally biased region" description="Basic and acidic residues" evidence="1">
    <location>
        <begin position="128"/>
        <end position="138"/>
    </location>
</feature>
<name>A0AAV2HXM7_LYMST</name>
<sequence>MTTPDAIAVHFRDSLQIFLYGLTTVTSLMSKKELSKWLVVYTCLSQVVPGQACGDNPLRRYEVVMKKINERYPDRGAMTLLNLLLDSNPDVFKPLLNEWRRYANCIGLVDTGYFKRSGLSALMAGSQVEDRDEQKRVPEEEDGQTKQDPVADGEWRPREKYESSRRDSLVSVLLGLALV</sequence>
<protein>
    <submittedName>
        <fullName evidence="2">Uncharacterized protein</fullName>
    </submittedName>
</protein>
<gene>
    <name evidence="2" type="ORF">GSLYS_00010986001</name>
</gene>
<dbReference type="Proteomes" id="UP001497497">
    <property type="component" value="Unassembled WGS sequence"/>
</dbReference>
<feature type="region of interest" description="Disordered" evidence="1">
    <location>
        <begin position="125"/>
        <end position="166"/>
    </location>
</feature>
<keyword evidence="3" id="KW-1185">Reference proteome</keyword>
<evidence type="ECO:0000256" key="1">
    <source>
        <dbReference type="SAM" id="MobiDB-lite"/>
    </source>
</evidence>
<comment type="caution">
    <text evidence="2">The sequence shown here is derived from an EMBL/GenBank/DDBJ whole genome shotgun (WGS) entry which is preliminary data.</text>
</comment>
<reference evidence="2 3" key="1">
    <citation type="submission" date="2024-04" db="EMBL/GenBank/DDBJ databases">
        <authorList>
            <consortium name="Genoscope - CEA"/>
            <person name="William W."/>
        </authorList>
    </citation>
    <scope>NUCLEOTIDE SEQUENCE [LARGE SCALE GENOMIC DNA]</scope>
</reference>
<evidence type="ECO:0000313" key="2">
    <source>
        <dbReference type="EMBL" id="CAL1537073.1"/>
    </source>
</evidence>
<feature type="compositionally biased region" description="Basic and acidic residues" evidence="1">
    <location>
        <begin position="153"/>
        <end position="166"/>
    </location>
</feature>
<dbReference type="AlphaFoldDB" id="A0AAV2HXM7"/>
<organism evidence="2 3">
    <name type="scientific">Lymnaea stagnalis</name>
    <name type="common">Great pond snail</name>
    <name type="synonym">Helix stagnalis</name>
    <dbReference type="NCBI Taxonomy" id="6523"/>
    <lineage>
        <taxon>Eukaryota</taxon>
        <taxon>Metazoa</taxon>
        <taxon>Spiralia</taxon>
        <taxon>Lophotrochozoa</taxon>
        <taxon>Mollusca</taxon>
        <taxon>Gastropoda</taxon>
        <taxon>Heterobranchia</taxon>
        <taxon>Euthyneura</taxon>
        <taxon>Panpulmonata</taxon>
        <taxon>Hygrophila</taxon>
        <taxon>Lymnaeoidea</taxon>
        <taxon>Lymnaeidae</taxon>
        <taxon>Lymnaea</taxon>
    </lineage>
</organism>
<accession>A0AAV2HXM7</accession>